<name>A0A8H7D710_9AGAR</name>
<evidence type="ECO:0000313" key="3">
    <source>
        <dbReference type="Proteomes" id="UP000623467"/>
    </source>
</evidence>
<dbReference type="EMBL" id="JACAZH010000008">
    <property type="protein sequence ID" value="KAF7361211.1"/>
    <property type="molecule type" value="Genomic_DNA"/>
</dbReference>
<evidence type="ECO:0000256" key="1">
    <source>
        <dbReference type="SAM" id="MobiDB-lite"/>
    </source>
</evidence>
<feature type="compositionally biased region" description="Polar residues" evidence="1">
    <location>
        <begin position="79"/>
        <end position="90"/>
    </location>
</feature>
<organism evidence="2 3">
    <name type="scientific">Mycena sanguinolenta</name>
    <dbReference type="NCBI Taxonomy" id="230812"/>
    <lineage>
        <taxon>Eukaryota</taxon>
        <taxon>Fungi</taxon>
        <taxon>Dikarya</taxon>
        <taxon>Basidiomycota</taxon>
        <taxon>Agaricomycotina</taxon>
        <taxon>Agaricomycetes</taxon>
        <taxon>Agaricomycetidae</taxon>
        <taxon>Agaricales</taxon>
        <taxon>Marasmiineae</taxon>
        <taxon>Mycenaceae</taxon>
        <taxon>Mycena</taxon>
    </lineage>
</organism>
<evidence type="ECO:0000313" key="2">
    <source>
        <dbReference type="EMBL" id="KAF7361211.1"/>
    </source>
</evidence>
<dbReference type="AlphaFoldDB" id="A0A8H7D710"/>
<proteinExistence type="predicted"/>
<feature type="compositionally biased region" description="Polar residues" evidence="1">
    <location>
        <begin position="146"/>
        <end position="165"/>
    </location>
</feature>
<feature type="region of interest" description="Disordered" evidence="1">
    <location>
        <begin position="144"/>
        <end position="165"/>
    </location>
</feature>
<protein>
    <submittedName>
        <fullName evidence="2">Uncharacterized protein</fullName>
    </submittedName>
</protein>
<feature type="region of interest" description="Disordered" evidence="1">
    <location>
        <begin position="201"/>
        <end position="226"/>
    </location>
</feature>
<feature type="region of interest" description="Disordered" evidence="1">
    <location>
        <begin position="70"/>
        <end position="96"/>
    </location>
</feature>
<keyword evidence="3" id="KW-1185">Reference proteome</keyword>
<dbReference type="Proteomes" id="UP000623467">
    <property type="component" value="Unassembled WGS sequence"/>
</dbReference>
<reference evidence="2" key="1">
    <citation type="submission" date="2020-05" db="EMBL/GenBank/DDBJ databases">
        <title>Mycena genomes resolve the evolution of fungal bioluminescence.</title>
        <authorList>
            <person name="Tsai I.J."/>
        </authorList>
    </citation>
    <scope>NUCLEOTIDE SEQUENCE</scope>
    <source>
        <strain evidence="2">160909Yilan</strain>
    </source>
</reference>
<comment type="caution">
    <text evidence="2">The sequence shown here is derived from an EMBL/GenBank/DDBJ whole genome shotgun (WGS) entry which is preliminary data.</text>
</comment>
<accession>A0A8H7D710</accession>
<gene>
    <name evidence="2" type="ORF">MSAN_01153200</name>
</gene>
<sequence length="226" mass="24439">MTGAPLIKKTIYVEKNEQKYWITTYRALGLPSSSWTIINESVRWNVGWGSQRQNEDEEDQEVARVVYPKHPTAAPGRGSSHSNKAATANAPQGRLQPLPAASGPFLGYGYSQIPGLSTEYVSNIRGFDVWMGVGQCEIGLGETHDNGQISSGAAPSPFNESLTPATATSQYGTWDDVDTTGQWEFDPLGTLSSCPTGFDVSGNDASGFDSENIRTYKDYQPTSGQS</sequence>